<protein>
    <submittedName>
        <fullName evidence="2">Uncharacterized protein</fullName>
    </submittedName>
</protein>
<dbReference type="EMBL" id="JAIZAY010000009">
    <property type="protein sequence ID" value="KAJ8035677.1"/>
    <property type="molecule type" value="Genomic_DNA"/>
</dbReference>
<accession>A0A9Q1BZN3</accession>
<dbReference type="GO" id="GO:0005694">
    <property type="term" value="C:chromosome"/>
    <property type="evidence" value="ECO:0007669"/>
    <property type="project" value="TreeGrafter"/>
</dbReference>
<keyword evidence="3" id="KW-1185">Reference proteome</keyword>
<dbReference type="PANTHER" id="PTHR31408:SF2">
    <property type="entry name" value="PROTEIN SPO16 HOMOLOG"/>
    <property type="match status" value="1"/>
</dbReference>
<dbReference type="PANTHER" id="PTHR31408">
    <property type="entry name" value="HYPOTHETICAL PROTEIN LOC689986"/>
    <property type="match status" value="1"/>
</dbReference>
<dbReference type="GO" id="GO:0007131">
    <property type="term" value="P:reciprocal meiotic recombination"/>
    <property type="evidence" value="ECO:0007669"/>
    <property type="project" value="TreeGrafter"/>
</dbReference>
<dbReference type="OrthoDB" id="6149480at2759"/>
<comment type="caution">
    <text evidence="2">The sequence shown here is derived from an EMBL/GenBank/DDBJ whole genome shotgun (WGS) entry which is preliminary data.</text>
</comment>
<dbReference type="GO" id="GO:0007130">
    <property type="term" value="P:synaptonemal complex assembly"/>
    <property type="evidence" value="ECO:0007669"/>
    <property type="project" value="InterPro"/>
</dbReference>
<evidence type="ECO:0000313" key="2">
    <source>
        <dbReference type="EMBL" id="KAJ8035677.1"/>
    </source>
</evidence>
<evidence type="ECO:0000313" key="3">
    <source>
        <dbReference type="Proteomes" id="UP001152320"/>
    </source>
</evidence>
<dbReference type="InterPro" id="IPR027857">
    <property type="entry name" value="SCRE"/>
</dbReference>
<keyword evidence="1" id="KW-0472">Membrane</keyword>
<organism evidence="2 3">
    <name type="scientific">Holothuria leucospilota</name>
    <name type="common">Black long sea cucumber</name>
    <name type="synonym">Mertensiothuria leucospilota</name>
    <dbReference type="NCBI Taxonomy" id="206669"/>
    <lineage>
        <taxon>Eukaryota</taxon>
        <taxon>Metazoa</taxon>
        <taxon>Echinodermata</taxon>
        <taxon>Eleutherozoa</taxon>
        <taxon>Echinozoa</taxon>
        <taxon>Holothuroidea</taxon>
        <taxon>Aspidochirotacea</taxon>
        <taxon>Aspidochirotida</taxon>
        <taxon>Holothuriidae</taxon>
        <taxon>Holothuria</taxon>
    </lineage>
</organism>
<gene>
    <name evidence="2" type="ORF">HOLleu_19424</name>
</gene>
<sequence>MRNKDDKMQISFFYTDSDSTVPSTVIFPKSSIAFLISQKDDILKEVSEKSNESLLSQEFIDRMDKFTKMHRNCYLVLKATPLDNNVWCAIWKIQQRFIDSRLQLIFAEKDMDCIQAMTTIAQATCKPTSTVLQSTLQQHLANQLTDGTTLRILQQTGLSEHDILFFCITVPYILICILNLVTNIT</sequence>
<dbReference type="AlphaFoldDB" id="A0A9Q1BZN3"/>
<name>A0A9Q1BZN3_HOLLE</name>
<dbReference type="Pfam" id="PF15162">
    <property type="entry name" value="SCRE"/>
    <property type="match status" value="1"/>
</dbReference>
<keyword evidence="1" id="KW-0812">Transmembrane</keyword>
<evidence type="ECO:0000256" key="1">
    <source>
        <dbReference type="SAM" id="Phobius"/>
    </source>
</evidence>
<dbReference type="Proteomes" id="UP001152320">
    <property type="component" value="Chromosome 9"/>
</dbReference>
<proteinExistence type="predicted"/>
<feature type="transmembrane region" description="Helical" evidence="1">
    <location>
        <begin position="163"/>
        <end position="182"/>
    </location>
</feature>
<reference evidence="2" key="1">
    <citation type="submission" date="2021-10" db="EMBL/GenBank/DDBJ databases">
        <title>Tropical sea cucumber genome reveals ecological adaptation and Cuvierian tubules defense mechanism.</title>
        <authorList>
            <person name="Chen T."/>
        </authorList>
    </citation>
    <scope>NUCLEOTIDE SEQUENCE</scope>
    <source>
        <strain evidence="2">Nanhai2018</strain>
        <tissue evidence="2">Muscle</tissue>
    </source>
</reference>
<keyword evidence="1" id="KW-1133">Transmembrane helix</keyword>